<comment type="caution">
    <text evidence="1">The sequence shown here is derived from an EMBL/GenBank/DDBJ whole genome shotgun (WGS) entry which is preliminary data.</text>
</comment>
<dbReference type="SUPFAM" id="SSF56059">
    <property type="entry name" value="Glutathione synthetase ATP-binding domain-like"/>
    <property type="match status" value="1"/>
</dbReference>
<protein>
    <submittedName>
        <fullName evidence="1">D-alanine--D-alanine ligase</fullName>
    </submittedName>
</protein>
<gene>
    <name evidence="1" type="ORF">ACFOKA_12225</name>
</gene>
<name>A0ABV7D6S4_9PROT</name>
<dbReference type="Proteomes" id="UP001595444">
    <property type="component" value="Unassembled WGS sequence"/>
</dbReference>
<keyword evidence="2" id="KW-1185">Reference proteome</keyword>
<dbReference type="GO" id="GO:0016874">
    <property type="term" value="F:ligase activity"/>
    <property type="evidence" value="ECO:0007669"/>
    <property type="project" value="UniProtKB-KW"/>
</dbReference>
<accession>A0ABV7D6S4</accession>
<keyword evidence="1" id="KW-0436">Ligase</keyword>
<dbReference type="EMBL" id="JBHRSL010000010">
    <property type="protein sequence ID" value="MFC3052672.1"/>
    <property type="molecule type" value="Genomic_DNA"/>
</dbReference>
<dbReference type="RefSeq" id="WP_194213675.1">
    <property type="nucleotide sequence ID" value="NZ_CP061205.1"/>
</dbReference>
<proteinExistence type="predicted"/>
<organism evidence="1 2">
    <name type="scientific">Kordiimonas pumila</name>
    <dbReference type="NCBI Taxonomy" id="2161677"/>
    <lineage>
        <taxon>Bacteria</taxon>
        <taxon>Pseudomonadati</taxon>
        <taxon>Pseudomonadota</taxon>
        <taxon>Alphaproteobacteria</taxon>
        <taxon>Kordiimonadales</taxon>
        <taxon>Kordiimonadaceae</taxon>
        <taxon>Kordiimonas</taxon>
    </lineage>
</organism>
<sequence>MQPATDNALAVKHAMPLPEHAGMPALDDTAAETSWFEFAPAHFFYVPIALYCAWLSLRHLGPTLLTNANPALPYSGLVGESKFSVLNQLNGTARDYTAPYARFLRWPGDGGTDRTFREATSGMTATGLRYPVVAKPDIGMRGAGVQVIKNDTDLRHYISVFPSGANFLLQTLIDMEGEAGIFYVRHPEEPKGQIISLTLKYFPSVIGNGTNTLYELIRADKRAGKLSHLYLERHKSKLDTIVPDGEKVRLAFAGNHCRGTIFRNGNDFITDTMIDTFDKLAKSMGEFYIGRFDVRFNSFSELQNGTGFKIIEVNGAGGEVTHIWDSRMTLWGAYKALMGQFRHLYVIGNKNRKRGFLPTPLFSLFKAWRHEKKLTKHYPITH</sequence>
<evidence type="ECO:0000313" key="1">
    <source>
        <dbReference type="EMBL" id="MFC3052672.1"/>
    </source>
</evidence>
<reference evidence="2" key="1">
    <citation type="journal article" date="2019" name="Int. J. Syst. Evol. Microbiol.">
        <title>The Global Catalogue of Microorganisms (GCM) 10K type strain sequencing project: providing services to taxonomists for standard genome sequencing and annotation.</title>
        <authorList>
            <consortium name="The Broad Institute Genomics Platform"/>
            <consortium name="The Broad Institute Genome Sequencing Center for Infectious Disease"/>
            <person name="Wu L."/>
            <person name="Ma J."/>
        </authorList>
    </citation>
    <scope>NUCLEOTIDE SEQUENCE [LARGE SCALE GENOMIC DNA]</scope>
    <source>
        <strain evidence="2">KCTC 62164</strain>
    </source>
</reference>
<evidence type="ECO:0000313" key="2">
    <source>
        <dbReference type="Proteomes" id="UP001595444"/>
    </source>
</evidence>